<gene>
    <name evidence="7" type="ORF">O4H49_15955</name>
</gene>
<dbReference type="SMART" id="SM00138">
    <property type="entry name" value="MeTrc"/>
    <property type="match status" value="1"/>
</dbReference>
<keyword evidence="2 5" id="KW-0489">Methyltransferase</keyword>
<dbReference type="InterPro" id="IPR050903">
    <property type="entry name" value="Bact_Chemotaxis_MeTrfase"/>
</dbReference>
<dbReference type="PANTHER" id="PTHR24422:SF19">
    <property type="entry name" value="CHEMOTAXIS PROTEIN METHYLTRANSFERASE"/>
    <property type="match status" value="1"/>
</dbReference>
<dbReference type="EMBL" id="JAPWGY010000006">
    <property type="protein sequence ID" value="MCZ4282281.1"/>
    <property type="molecule type" value="Genomic_DNA"/>
</dbReference>
<keyword evidence="4 5" id="KW-0949">S-adenosyl-L-methionine</keyword>
<keyword evidence="3 5" id="KW-0808">Transferase</keyword>
<dbReference type="EC" id="2.1.1.80" evidence="5"/>
<dbReference type="Pfam" id="PF03705">
    <property type="entry name" value="CheR_N"/>
    <property type="match status" value="1"/>
</dbReference>
<proteinExistence type="predicted"/>
<dbReference type="SUPFAM" id="SSF47757">
    <property type="entry name" value="Chemotaxis receptor methyltransferase CheR, N-terminal domain"/>
    <property type="match status" value="1"/>
</dbReference>
<protein>
    <recommendedName>
        <fullName evidence="5">Chemotaxis protein methyltransferase</fullName>
        <ecNumber evidence="5">2.1.1.80</ecNumber>
    </recommendedName>
</protein>
<dbReference type="InterPro" id="IPR022642">
    <property type="entry name" value="CheR_C"/>
</dbReference>
<evidence type="ECO:0000313" key="7">
    <source>
        <dbReference type="EMBL" id="MCZ4282281.1"/>
    </source>
</evidence>
<dbReference type="InterPro" id="IPR026024">
    <property type="entry name" value="Chemotaxis_MeTrfase_CheR"/>
</dbReference>
<dbReference type="InterPro" id="IPR000780">
    <property type="entry name" value="CheR_MeTrfase"/>
</dbReference>
<dbReference type="InterPro" id="IPR029063">
    <property type="entry name" value="SAM-dependent_MTases_sf"/>
</dbReference>
<reference evidence="7" key="1">
    <citation type="submission" date="2022-12" db="EMBL/GenBank/DDBJ databases">
        <title>Bacterial isolates from different developmental stages of Nematostella vectensis.</title>
        <authorList>
            <person name="Fraune S."/>
        </authorList>
    </citation>
    <scope>NUCLEOTIDE SEQUENCE</scope>
    <source>
        <strain evidence="7">G21630-S1</strain>
    </source>
</reference>
<dbReference type="Gene3D" id="1.10.155.10">
    <property type="entry name" value="Chemotaxis receptor methyltransferase CheR, N-terminal domain"/>
    <property type="match status" value="1"/>
</dbReference>
<comment type="caution">
    <text evidence="7">The sequence shown here is derived from an EMBL/GenBank/DDBJ whole genome shotgun (WGS) entry which is preliminary data.</text>
</comment>
<dbReference type="PIRSF" id="PIRSF000410">
    <property type="entry name" value="CheR"/>
    <property type="match status" value="1"/>
</dbReference>
<dbReference type="RefSeq" id="WP_269424431.1">
    <property type="nucleotide sequence ID" value="NZ_JAPWGY010000006.1"/>
</dbReference>
<sequence>MTAPESLRKREFPFTDKDFKTLTSMVYQQTGIVLKESKKDMVYARLARRLRSLGLSSFREYLDLLEGNQGNTEIGMLINAITTNLTKFFREAHHFRHLYQACLAITSDQLARGLPKRLRIWSAGCSSGEEPYSIAIIMNELMKKTGPVDVRILATDLDTRMLQTGMEGEYSHKAIEDMPRPFRSRYTREHAPGYCTMNQELRKLITFKQLNLMAPWPMKGPFDAIFCRNVMIYFDHDTKLSLTGRFSEKLGPGKWLYIGHSESLSDNRTDLVLIGQTIHQRV</sequence>
<dbReference type="Pfam" id="PF01739">
    <property type="entry name" value="CheR"/>
    <property type="match status" value="1"/>
</dbReference>
<dbReference type="InterPro" id="IPR036804">
    <property type="entry name" value="CheR_N_sf"/>
</dbReference>
<feature type="domain" description="CheR-type methyltransferase" evidence="6">
    <location>
        <begin position="7"/>
        <end position="282"/>
    </location>
</feature>
<dbReference type="PANTHER" id="PTHR24422">
    <property type="entry name" value="CHEMOTAXIS PROTEIN METHYLTRANSFERASE"/>
    <property type="match status" value="1"/>
</dbReference>
<comment type="function">
    <text evidence="5">Methylation of the membrane-bound methyl-accepting chemotaxis proteins (MCP) to form gamma-glutamyl methyl ester residues in MCP.</text>
</comment>
<evidence type="ECO:0000256" key="1">
    <source>
        <dbReference type="ARBA" id="ARBA00001541"/>
    </source>
</evidence>
<dbReference type="SUPFAM" id="SSF53335">
    <property type="entry name" value="S-adenosyl-L-methionine-dependent methyltransferases"/>
    <property type="match status" value="1"/>
</dbReference>
<dbReference type="PROSITE" id="PS50123">
    <property type="entry name" value="CHER"/>
    <property type="match status" value="1"/>
</dbReference>
<evidence type="ECO:0000256" key="4">
    <source>
        <dbReference type="ARBA" id="ARBA00022691"/>
    </source>
</evidence>
<evidence type="ECO:0000256" key="2">
    <source>
        <dbReference type="ARBA" id="ARBA00022603"/>
    </source>
</evidence>
<dbReference type="PRINTS" id="PR00996">
    <property type="entry name" value="CHERMTFRASE"/>
</dbReference>
<keyword evidence="8" id="KW-1185">Reference proteome</keyword>
<organism evidence="7 8">
    <name type="scientific">Kiloniella laminariae</name>
    <dbReference type="NCBI Taxonomy" id="454162"/>
    <lineage>
        <taxon>Bacteria</taxon>
        <taxon>Pseudomonadati</taxon>
        <taxon>Pseudomonadota</taxon>
        <taxon>Alphaproteobacteria</taxon>
        <taxon>Rhodospirillales</taxon>
        <taxon>Kiloniellaceae</taxon>
        <taxon>Kiloniella</taxon>
    </lineage>
</organism>
<evidence type="ECO:0000313" key="8">
    <source>
        <dbReference type="Proteomes" id="UP001069802"/>
    </source>
</evidence>
<accession>A0ABT4LME6</accession>
<evidence type="ECO:0000256" key="5">
    <source>
        <dbReference type="PIRNR" id="PIRNR000410"/>
    </source>
</evidence>
<comment type="catalytic activity">
    <reaction evidence="1 5">
        <text>L-glutamyl-[protein] + S-adenosyl-L-methionine = [protein]-L-glutamate 5-O-methyl ester + S-adenosyl-L-homocysteine</text>
        <dbReference type="Rhea" id="RHEA:24452"/>
        <dbReference type="Rhea" id="RHEA-COMP:10208"/>
        <dbReference type="Rhea" id="RHEA-COMP:10311"/>
        <dbReference type="ChEBI" id="CHEBI:29973"/>
        <dbReference type="ChEBI" id="CHEBI:57856"/>
        <dbReference type="ChEBI" id="CHEBI:59789"/>
        <dbReference type="ChEBI" id="CHEBI:82795"/>
        <dbReference type="EC" id="2.1.1.80"/>
    </reaction>
</comment>
<evidence type="ECO:0000259" key="6">
    <source>
        <dbReference type="PROSITE" id="PS50123"/>
    </source>
</evidence>
<dbReference type="Proteomes" id="UP001069802">
    <property type="component" value="Unassembled WGS sequence"/>
</dbReference>
<name>A0ABT4LME6_9PROT</name>
<dbReference type="InterPro" id="IPR022641">
    <property type="entry name" value="CheR_N"/>
</dbReference>
<evidence type="ECO:0000256" key="3">
    <source>
        <dbReference type="ARBA" id="ARBA00022679"/>
    </source>
</evidence>
<dbReference type="Gene3D" id="3.40.50.150">
    <property type="entry name" value="Vaccinia Virus protein VP39"/>
    <property type="match status" value="1"/>
</dbReference>